<dbReference type="EC" id="2.7.1.40" evidence="4"/>
<dbReference type="Proteomes" id="UP000050761">
    <property type="component" value="Unassembled WGS sequence"/>
</dbReference>
<organism evidence="15 16">
    <name type="scientific">Heligmosomoides polygyrus</name>
    <name type="common">Parasitic roundworm</name>
    <dbReference type="NCBI Taxonomy" id="6339"/>
    <lineage>
        <taxon>Eukaryota</taxon>
        <taxon>Metazoa</taxon>
        <taxon>Ecdysozoa</taxon>
        <taxon>Nematoda</taxon>
        <taxon>Chromadorea</taxon>
        <taxon>Rhabditida</taxon>
        <taxon>Rhabditina</taxon>
        <taxon>Rhabditomorpha</taxon>
        <taxon>Strongyloidea</taxon>
        <taxon>Heligmosomidae</taxon>
        <taxon>Heligmosomoides</taxon>
    </lineage>
</organism>
<dbReference type="UniPathway" id="UPA00109">
    <property type="reaction ID" value="UER00188"/>
</dbReference>
<dbReference type="GO" id="GO:0016301">
    <property type="term" value="F:kinase activity"/>
    <property type="evidence" value="ECO:0007669"/>
    <property type="project" value="UniProtKB-KW"/>
</dbReference>
<evidence type="ECO:0000256" key="5">
    <source>
        <dbReference type="ARBA" id="ARBA00022679"/>
    </source>
</evidence>
<dbReference type="SUPFAM" id="SSF51621">
    <property type="entry name" value="Phosphoenolpyruvate/pyruvate domain"/>
    <property type="match status" value="1"/>
</dbReference>
<keyword evidence="7" id="KW-0547">Nucleotide-binding</keyword>
<dbReference type="GO" id="GO:0004743">
    <property type="term" value="F:pyruvate kinase activity"/>
    <property type="evidence" value="ECO:0007669"/>
    <property type="project" value="UniProtKB-EC"/>
</dbReference>
<evidence type="ECO:0000313" key="15">
    <source>
        <dbReference type="Proteomes" id="UP000050761"/>
    </source>
</evidence>
<keyword evidence="6" id="KW-0479">Metal-binding</keyword>
<evidence type="ECO:0000256" key="6">
    <source>
        <dbReference type="ARBA" id="ARBA00022723"/>
    </source>
</evidence>
<protein>
    <recommendedName>
        <fullName evidence="4">pyruvate kinase</fullName>
        <ecNumber evidence="4">2.7.1.40</ecNumber>
    </recommendedName>
</protein>
<evidence type="ECO:0000256" key="3">
    <source>
        <dbReference type="ARBA" id="ARBA00008663"/>
    </source>
</evidence>
<evidence type="ECO:0000313" key="16">
    <source>
        <dbReference type="WBParaSite" id="HPBE_0002652701-mRNA-1"/>
    </source>
</evidence>
<comment type="pathway">
    <text evidence="2">Carbohydrate degradation; glycolysis; pyruvate from D-glyceraldehyde 3-phosphate: step 5/5.</text>
</comment>
<evidence type="ECO:0000256" key="2">
    <source>
        <dbReference type="ARBA" id="ARBA00004997"/>
    </source>
</evidence>
<dbReference type="PANTHER" id="PTHR11817">
    <property type="entry name" value="PYRUVATE KINASE"/>
    <property type="match status" value="1"/>
</dbReference>
<evidence type="ECO:0000256" key="9">
    <source>
        <dbReference type="ARBA" id="ARBA00022840"/>
    </source>
</evidence>
<dbReference type="Pfam" id="PF00224">
    <property type="entry name" value="PK"/>
    <property type="match status" value="1"/>
</dbReference>
<dbReference type="GO" id="GO:0030955">
    <property type="term" value="F:potassium ion binding"/>
    <property type="evidence" value="ECO:0007669"/>
    <property type="project" value="InterPro"/>
</dbReference>
<evidence type="ECO:0000256" key="12">
    <source>
        <dbReference type="ARBA" id="ARBA00023317"/>
    </source>
</evidence>
<evidence type="ECO:0000256" key="1">
    <source>
        <dbReference type="ARBA" id="ARBA00001958"/>
    </source>
</evidence>
<dbReference type="InterPro" id="IPR015813">
    <property type="entry name" value="Pyrv/PenolPyrv_kinase-like_dom"/>
</dbReference>
<accession>A0A3P8IJR3</accession>
<gene>
    <name evidence="14" type="ORF">HPBE_LOCUS26527</name>
</gene>
<dbReference type="InterPro" id="IPR001697">
    <property type="entry name" value="Pyr_Knase"/>
</dbReference>
<keyword evidence="8" id="KW-0418">Kinase</keyword>
<evidence type="ECO:0000313" key="14">
    <source>
        <dbReference type="EMBL" id="VDP58063.1"/>
    </source>
</evidence>
<dbReference type="GO" id="GO:0005524">
    <property type="term" value="F:ATP binding"/>
    <property type="evidence" value="ECO:0007669"/>
    <property type="project" value="UniProtKB-KW"/>
</dbReference>
<keyword evidence="15" id="KW-1185">Reference proteome</keyword>
<name>A0A183GV07_HELPZ</name>
<accession>A0A183GV07</accession>
<evidence type="ECO:0000256" key="11">
    <source>
        <dbReference type="ARBA" id="ARBA00023152"/>
    </source>
</evidence>
<reference evidence="14 15" key="1">
    <citation type="submission" date="2018-11" db="EMBL/GenBank/DDBJ databases">
        <authorList>
            <consortium name="Pathogen Informatics"/>
        </authorList>
    </citation>
    <scope>NUCLEOTIDE SEQUENCE [LARGE SCALE GENOMIC DNA]</scope>
</reference>
<evidence type="ECO:0000256" key="8">
    <source>
        <dbReference type="ARBA" id="ARBA00022777"/>
    </source>
</evidence>
<keyword evidence="12" id="KW-0670">Pyruvate</keyword>
<dbReference type="OrthoDB" id="108365at2759"/>
<dbReference type="EMBL" id="UZAH01040183">
    <property type="protein sequence ID" value="VDP58063.1"/>
    <property type="molecule type" value="Genomic_DNA"/>
</dbReference>
<dbReference type="InterPro" id="IPR015793">
    <property type="entry name" value="Pyrv_Knase_brl"/>
</dbReference>
<dbReference type="Gene3D" id="3.20.20.60">
    <property type="entry name" value="Phosphoenolpyruvate-binding domains"/>
    <property type="match status" value="1"/>
</dbReference>
<keyword evidence="11" id="KW-0324">Glycolysis</keyword>
<keyword evidence="5" id="KW-0808">Transferase</keyword>
<evidence type="ECO:0000256" key="7">
    <source>
        <dbReference type="ARBA" id="ARBA00022741"/>
    </source>
</evidence>
<proteinExistence type="inferred from homology"/>
<evidence type="ECO:0000259" key="13">
    <source>
        <dbReference type="Pfam" id="PF00224"/>
    </source>
</evidence>
<evidence type="ECO:0000256" key="4">
    <source>
        <dbReference type="ARBA" id="ARBA00012142"/>
    </source>
</evidence>
<reference evidence="16" key="2">
    <citation type="submission" date="2019-09" db="UniProtKB">
        <authorList>
            <consortium name="WormBaseParasite"/>
        </authorList>
    </citation>
    <scope>IDENTIFICATION</scope>
</reference>
<dbReference type="InterPro" id="IPR011037">
    <property type="entry name" value="Pyrv_Knase-like_insert_dom_sf"/>
</dbReference>
<dbReference type="WBParaSite" id="HPBE_0002652701-mRNA-1">
    <property type="protein sequence ID" value="HPBE_0002652701-mRNA-1"/>
    <property type="gene ID" value="HPBE_0002652701"/>
</dbReference>
<dbReference type="AlphaFoldDB" id="A0A183GV07"/>
<feature type="domain" description="Pyruvate kinase barrel" evidence="13">
    <location>
        <begin position="43"/>
        <end position="160"/>
    </location>
</feature>
<comment type="cofactor">
    <cofactor evidence="1">
        <name>K(+)</name>
        <dbReference type="ChEBI" id="CHEBI:29103"/>
    </cofactor>
</comment>
<evidence type="ECO:0000256" key="10">
    <source>
        <dbReference type="ARBA" id="ARBA00022842"/>
    </source>
</evidence>
<comment type="similarity">
    <text evidence="3">Belongs to the pyruvate kinase family.</text>
</comment>
<dbReference type="GO" id="GO:0000287">
    <property type="term" value="F:magnesium ion binding"/>
    <property type="evidence" value="ECO:0007669"/>
    <property type="project" value="InterPro"/>
</dbReference>
<keyword evidence="9" id="KW-0067">ATP-binding</keyword>
<keyword evidence="10" id="KW-0460">Magnesium</keyword>
<sequence length="173" mass="19249">MPFGKMSSPYQHIRSTNFDNGHHSTHLEHLCNLNVRDVPAKHRKTGIICTIGPACNDVEKLRSMIQHGMNIARLNFSHGTHEEHAKVIEMVREAAKDHIDPVAIALDTKGPEIRTGLLVDGEVILEPGKSILLSTDPSLEKTGTATSLYVDYANLTKFVWKVTSILRCSYCFS</sequence>
<dbReference type="InterPro" id="IPR040442">
    <property type="entry name" value="Pyrv_kinase-like_dom_sf"/>
</dbReference>
<dbReference type="SUPFAM" id="SSF50800">
    <property type="entry name" value="PK beta-barrel domain-like"/>
    <property type="match status" value="1"/>
</dbReference>